<protein>
    <recommendedName>
        <fullName evidence="4">Homoserine kinase</fullName>
        <ecNumber evidence="3">2.7.1.39</ecNumber>
    </recommendedName>
</protein>
<dbReference type="SUPFAM" id="SSF54211">
    <property type="entry name" value="Ribosomal protein S5 domain 2-like"/>
    <property type="match status" value="1"/>
</dbReference>
<dbReference type="Pfam" id="PF08544">
    <property type="entry name" value="GHMP_kinases_C"/>
    <property type="match status" value="1"/>
</dbReference>
<dbReference type="NCBIfam" id="NF002288">
    <property type="entry name" value="PRK01212.1-4"/>
    <property type="match status" value="1"/>
</dbReference>
<evidence type="ECO:0000256" key="2">
    <source>
        <dbReference type="ARBA" id="ARBA00007370"/>
    </source>
</evidence>
<feature type="domain" description="GHMP kinase N-terminal" evidence="11">
    <location>
        <begin position="68"/>
        <end position="149"/>
    </location>
</feature>
<evidence type="ECO:0000256" key="5">
    <source>
        <dbReference type="ARBA" id="ARBA00022605"/>
    </source>
</evidence>
<evidence type="ECO:0000256" key="4">
    <source>
        <dbReference type="ARBA" id="ARBA00017858"/>
    </source>
</evidence>
<dbReference type="InterPro" id="IPR014721">
    <property type="entry name" value="Ribsml_uS5_D2-typ_fold_subgr"/>
</dbReference>
<gene>
    <name evidence="13" type="ORF">MNBD_NITROSPIRAE01-194</name>
</gene>
<dbReference type="Pfam" id="PF00288">
    <property type="entry name" value="GHMP_kinases_N"/>
    <property type="match status" value="1"/>
</dbReference>
<evidence type="ECO:0000256" key="1">
    <source>
        <dbReference type="ARBA" id="ARBA00005015"/>
    </source>
</evidence>
<dbReference type="GO" id="GO:0009088">
    <property type="term" value="P:threonine biosynthetic process"/>
    <property type="evidence" value="ECO:0007669"/>
    <property type="project" value="UniProtKB-UniPathway"/>
</dbReference>
<dbReference type="UniPathway" id="UPA00050">
    <property type="reaction ID" value="UER00064"/>
</dbReference>
<dbReference type="InterPro" id="IPR000870">
    <property type="entry name" value="Homoserine_kinase"/>
</dbReference>
<dbReference type="AlphaFoldDB" id="A0A3B1D3N1"/>
<evidence type="ECO:0000256" key="10">
    <source>
        <dbReference type="ARBA" id="ARBA00022840"/>
    </source>
</evidence>
<name>A0A3B1D3N1_9ZZZZ</name>
<keyword evidence="10" id="KW-0067">ATP-binding</keyword>
<sequence>MKKSVTIFAPASVGNLGPGFDVLGMALSGMGDTLRAEIRKEPGIVIKKITGDKGQLPSDATENTAGIAAQAVLTHLEIKDGISLSLHKEIPGTGLGSSAASAVAGAYAANLLFDAPLSKLELIPLAAVAEEKVSGGFFLDNVGPSFLGGVTWNNPFSKEVVRLGAIENAVIVIVTPNFRVLTKDSREVLPASVPMADFIANMSQTSMISWAVSQKDLKRFGESIQDHIIEPARAPLIKGFDDVKNAALSTGALGCSISGAGSTIFAVAEDKIQGEKIALAMKTAFAVHDIDSEIRITTMDLEGAREIQPQ</sequence>
<dbReference type="Gene3D" id="3.30.230.10">
    <property type="match status" value="1"/>
</dbReference>
<dbReference type="InterPro" id="IPR020568">
    <property type="entry name" value="Ribosomal_Su5_D2-typ_SF"/>
</dbReference>
<keyword evidence="6 13" id="KW-0808">Transferase</keyword>
<dbReference type="GO" id="GO:0005524">
    <property type="term" value="F:ATP binding"/>
    <property type="evidence" value="ECO:0007669"/>
    <property type="project" value="UniProtKB-KW"/>
</dbReference>
<evidence type="ECO:0000256" key="3">
    <source>
        <dbReference type="ARBA" id="ARBA00012078"/>
    </source>
</evidence>
<evidence type="ECO:0000256" key="6">
    <source>
        <dbReference type="ARBA" id="ARBA00022679"/>
    </source>
</evidence>
<evidence type="ECO:0000256" key="9">
    <source>
        <dbReference type="ARBA" id="ARBA00022777"/>
    </source>
</evidence>
<keyword evidence="5" id="KW-0028">Amino-acid biosynthesis</keyword>
<dbReference type="InterPro" id="IPR036554">
    <property type="entry name" value="GHMP_kinase_C_sf"/>
</dbReference>
<dbReference type="EC" id="2.7.1.39" evidence="3"/>
<dbReference type="PANTHER" id="PTHR20861">
    <property type="entry name" value="HOMOSERINE/4-DIPHOSPHOCYTIDYL-2-C-METHYL-D-ERYTHRITOL KINASE"/>
    <property type="match status" value="1"/>
</dbReference>
<dbReference type="GO" id="GO:0004413">
    <property type="term" value="F:homoserine kinase activity"/>
    <property type="evidence" value="ECO:0007669"/>
    <property type="project" value="UniProtKB-EC"/>
</dbReference>
<feature type="domain" description="GHMP kinase C-terminal" evidence="12">
    <location>
        <begin position="210"/>
        <end position="285"/>
    </location>
</feature>
<evidence type="ECO:0000256" key="7">
    <source>
        <dbReference type="ARBA" id="ARBA00022697"/>
    </source>
</evidence>
<keyword evidence="9 13" id="KW-0418">Kinase</keyword>
<dbReference type="HAMAP" id="MF_00384">
    <property type="entry name" value="Homoser_kinase"/>
    <property type="match status" value="1"/>
</dbReference>
<organism evidence="13">
    <name type="scientific">hydrothermal vent metagenome</name>
    <dbReference type="NCBI Taxonomy" id="652676"/>
    <lineage>
        <taxon>unclassified sequences</taxon>
        <taxon>metagenomes</taxon>
        <taxon>ecological metagenomes</taxon>
    </lineage>
</organism>
<dbReference type="InterPro" id="IPR006204">
    <property type="entry name" value="GHMP_kinase_N_dom"/>
</dbReference>
<evidence type="ECO:0000259" key="11">
    <source>
        <dbReference type="Pfam" id="PF00288"/>
    </source>
</evidence>
<dbReference type="PRINTS" id="PR00958">
    <property type="entry name" value="HOMSERKINASE"/>
</dbReference>
<dbReference type="InterPro" id="IPR006203">
    <property type="entry name" value="GHMP_knse_ATP-bd_CS"/>
</dbReference>
<dbReference type="PIRSF" id="PIRSF000676">
    <property type="entry name" value="Homoser_kin"/>
    <property type="match status" value="1"/>
</dbReference>
<dbReference type="PROSITE" id="PS00627">
    <property type="entry name" value="GHMP_KINASES_ATP"/>
    <property type="match status" value="1"/>
</dbReference>
<dbReference type="Gene3D" id="3.30.70.890">
    <property type="entry name" value="GHMP kinase, C-terminal domain"/>
    <property type="match status" value="1"/>
</dbReference>
<proteinExistence type="inferred from homology"/>
<dbReference type="EMBL" id="UOGF01000064">
    <property type="protein sequence ID" value="VAX30774.1"/>
    <property type="molecule type" value="Genomic_DNA"/>
</dbReference>
<evidence type="ECO:0000259" key="12">
    <source>
        <dbReference type="Pfam" id="PF08544"/>
    </source>
</evidence>
<comment type="pathway">
    <text evidence="1">Amino-acid biosynthesis; L-threonine biosynthesis; L-threonine from L-aspartate: step 4/5.</text>
</comment>
<evidence type="ECO:0000256" key="8">
    <source>
        <dbReference type="ARBA" id="ARBA00022741"/>
    </source>
</evidence>
<comment type="similarity">
    <text evidence="2">Belongs to the GHMP kinase family. Homoserine kinase subfamily.</text>
</comment>
<reference evidence="13" key="1">
    <citation type="submission" date="2018-06" db="EMBL/GenBank/DDBJ databases">
        <authorList>
            <person name="Zhirakovskaya E."/>
        </authorList>
    </citation>
    <scope>NUCLEOTIDE SEQUENCE</scope>
</reference>
<dbReference type="SUPFAM" id="SSF55060">
    <property type="entry name" value="GHMP Kinase, C-terminal domain"/>
    <property type="match status" value="1"/>
</dbReference>
<dbReference type="NCBIfam" id="TIGR00191">
    <property type="entry name" value="thrB"/>
    <property type="match status" value="1"/>
</dbReference>
<dbReference type="PANTHER" id="PTHR20861:SF1">
    <property type="entry name" value="HOMOSERINE KINASE"/>
    <property type="match status" value="1"/>
</dbReference>
<dbReference type="InterPro" id="IPR013750">
    <property type="entry name" value="GHMP_kinase_C_dom"/>
</dbReference>
<accession>A0A3B1D3N1</accession>
<keyword evidence="8" id="KW-0547">Nucleotide-binding</keyword>
<evidence type="ECO:0000313" key="13">
    <source>
        <dbReference type="EMBL" id="VAX30774.1"/>
    </source>
</evidence>
<keyword evidence="7" id="KW-0791">Threonine biosynthesis</keyword>